<evidence type="ECO:0000256" key="4">
    <source>
        <dbReference type="ARBA" id="ARBA00023002"/>
    </source>
</evidence>
<dbReference type="InterPro" id="IPR006094">
    <property type="entry name" value="Oxid_FAD_bind_N"/>
</dbReference>
<dbReference type="SUPFAM" id="SSF56176">
    <property type="entry name" value="FAD-binding/transporter-associated domain-like"/>
    <property type="match status" value="1"/>
</dbReference>
<protein>
    <recommendedName>
        <fullName evidence="6">FAD-binding PCMH-type domain-containing protein</fullName>
    </recommendedName>
</protein>
<comment type="caution">
    <text evidence="7">The sequence shown here is derived from an EMBL/GenBank/DDBJ whole genome shotgun (WGS) entry which is preliminary data.</text>
</comment>
<proteinExistence type="predicted"/>
<dbReference type="Pfam" id="PF01565">
    <property type="entry name" value="FAD_binding_4"/>
    <property type="match status" value="1"/>
</dbReference>
<gene>
    <name evidence="7" type="ORF">LTR25_010842</name>
</gene>
<dbReference type="InterPro" id="IPR004113">
    <property type="entry name" value="FAD-bd_oxidored_4_C"/>
</dbReference>
<name>A0AAV9PTV2_9PEZI</name>
<keyword evidence="2" id="KW-0285">Flavoprotein</keyword>
<organism evidence="7 8">
    <name type="scientific">Vermiconidia calcicola</name>
    <dbReference type="NCBI Taxonomy" id="1690605"/>
    <lineage>
        <taxon>Eukaryota</taxon>
        <taxon>Fungi</taxon>
        <taxon>Dikarya</taxon>
        <taxon>Ascomycota</taxon>
        <taxon>Pezizomycotina</taxon>
        <taxon>Dothideomycetes</taxon>
        <taxon>Dothideomycetidae</taxon>
        <taxon>Mycosphaerellales</taxon>
        <taxon>Extremaceae</taxon>
        <taxon>Vermiconidia</taxon>
    </lineage>
</organism>
<evidence type="ECO:0000313" key="7">
    <source>
        <dbReference type="EMBL" id="KAK5527911.1"/>
    </source>
</evidence>
<dbReference type="InterPro" id="IPR016171">
    <property type="entry name" value="Vanillyl_alc_oxidase_C-sub2"/>
</dbReference>
<dbReference type="GO" id="GO:0005739">
    <property type="term" value="C:mitochondrion"/>
    <property type="evidence" value="ECO:0007669"/>
    <property type="project" value="TreeGrafter"/>
</dbReference>
<sequence>MSQEYAPGIPVRVTDYADSVKKRFEENATVPPVKPRKEAKEDLPVLPPGVTRENFNTAIEQLKDIVDGHVELVDHDLDDGWYLHRPLTHDVFALDEDDYFVNSAICAPGSVEQVQAVVKWANQWLIPIYAVSMGRNFGYGGSSARVKGSVVLDMGKRMNRVLELNEKSAFCLLEPGVTYYMLYDEIQKSGKDLWVDVPDLGGGSVMGNSLDRGVGYTPYGDHFGMHCGMEIVLPDGEVVRTGMGALPDETTEHGSSNTWQLFPYGFGPYSDGIFTQSNYGIVTKMGFWLMPNPGGHQTFQITFPREDDLHDIIEIMRPLRIKNIIQNTPHLRHIMQEASVYGNKKSYWPHDGPIPHDKIDEIIVPKFGWIGNFRWILYLCVYGPDVLRNANIQVITEEFGKIPGAKVMFPEETPDYSYLRSRVNIYAGTPDLRELDWVMWLDNGSHTAFSPISPLTGKDAEKQYQLTKRLHQKWGFDYFPTFCPGWREMHHIVMIIYDRGDPDSKRRARCLMEELVAEGAKVGMGEYRTHLALQDQVMGTYSWNNNALLRLNNKIKDALDPNGVYAPGKSGIWGRCWDNRDSGPSRVSASSQEPHGQAALAGPKSQTSSEDQSSKSRL</sequence>
<dbReference type="Pfam" id="PF02913">
    <property type="entry name" value="FAD-oxidase_C"/>
    <property type="match status" value="1"/>
</dbReference>
<dbReference type="InterPro" id="IPR016166">
    <property type="entry name" value="FAD-bd_PCMH"/>
</dbReference>
<dbReference type="Gene3D" id="3.40.462.10">
    <property type="entry name" value="FAD-linked oxidases, C-terminal domain"/>
    <property type="match status" value="1"/>
</dbReference>
<dbReference type="Gene3D" id="3.30.465.10">
    <property type="match status" value="1"/>
</dbReference>
<dbReference type="InterPro" id="IPR016169">
    <property type="entry name" value="FAD-bd_PCMH_sub2"/>
</dbReference>
<dbReference type="Gene3D" id="3.30.43.10">
    <property type="entry name" value="Uridine Diphospho-n-acetylenolpyruvylglucosamine Reductase, domain 2"/>
    <property type="match status" value="1"/>
</dbReference>
<keyword evidence="8" id="KW-1185">Reference proteome</keyword>
<dbReference type="PANTHER" id="PTHR11748:SF114">
    <property type="entry name" value="ARYL-ALCOHOL OXIDASE VANILLYL-ALCOHOL OXIDASE (AFU_ORTHOLOGUE AFUA_3G09500)-RELATED"/>
    <property type="match status" value="1"/>
</dbReference>
<feature type="region of interest" description="Disordered" evidence="5">
    <location>
        <begin position="582"/>
        <end position="618"/>
    </location>
</feature>
<reference evidence="7 8" key="1">
    <citation type="submission" date="2023-06" db="EMBL/GenBank/DDBJ databases">
        <title>Black Yeasts Isolated from many extreme environments.</title>
        <authorList>
            <person name="Coleine C."/>
            <person name="Stajich J.E."/>
            <person name="Selbmann L."/>
        </authorList>
    </citation>
    <scope>NUCLEOTIDE SEQUENCE [LARGE SCALE GENOMIC DNA]</scope>
    <source>
        <strain evidence="7 8">CCFEE 5887</strain>
    </source>
</reference>
<dbReference type="Proteomes" id="UP001345827">
    <property type="component" value="Unassembled WGS sequence"/>
</dbReference>
<evidence type="ECO:0000259" key="6">
    <source>
        <dbReference type="PROSITE" id="PS51387"/>
    </source>
</evidence>
<dbReference type="GO" id="GO:0008720">
    <property type="term" value="F:D-lactate dehydrogenase (NAD+) activity"/>
    <property type="evidence" value="ECO:0007669"/>
    <property type="project" value="TreeGrafter"/>
</dbReference>
<evidence type="ECO:0000313" key="8">
    <source>
        <dbReference type="Proteomes" id="UP001345827"/>
    </source>
</evidence>
<dbReference type="PANTHER" id="PTHR11748">
    <property type="entry name" value="D-LACTATE DEHYDROGENASE"/>
    <property type="match status" value="1"/>
</dbReference>
<dbReference type="InterPro" id="IPR016170">
    <property type="entry name" value="Cytok_DH_C_sf"/>
</dbReference>
<dbReference type="InterPro" id="IPR016164">
    <property type="entry name" value="FAD-linked_Oxase-like_C"/>
</dbReference>
<feature type="compositionally biased region" description="Polar residues" evidence="5">
    <location>
        <begin position="585"/>
        <end position="594"/>
    </location>
</feature>
<evidence type="ECO:0000256" key="2">
    <source>
        <dbReference type="ARBA" id="ARBA00022630"/>
    </source>
</evidence>
<dbReference type="EMBL" id="JAXLQG010000031">
    <property type="protein sequence ID" value="KAK5527911.1"/>
    <property type="molecule type" value="Genomic_DNA"/>
</dbReference>
<dbReference type="GO" id="GO:1903457">
    <property type="term" value="P:lactate catabolic process"/>
    <property type="evidence" value="ECO:0007669"/>
    <property type="project" value="TreeGrafter"/>
</dbReference>
<dbReference type="AlphaFoldDB" id="A0AAV9PTV2"/>
<keyword evidence="3" id="KW-0274">FAD</keyword>
<keyword evidence="4" id="KW-0560">Oxidoreductase</keyword>
<dbReference type="SUPFAM" id="SSF55103">
    <property type="entry name" value="FAD-linked oxidases, C-terminal domain"/>
    <property type="match status" value="1"/>
</dbReference>
<evidence type="ECO:0000256" key="3">
    <source>
        <dbReference type="ARBA" id="ARBA00022827"/>
    </source>
</evidence>
<dbReference type="InterPro" id="IPR036318">
    <property type="entry name" value="FAD-bd_PCMH-like_sf"/>
</dbReference>
<feature type="domain" description="FAD-binding PCMH-type" evidence="6">
    <location>
        <begin position="92"/>
        <end position="292"/>
    </location>
</feature>
<accession>A0AAV9PTV2</accession>
<dbReference type="PROSITE" id="PS51387">
    <property type="entry name" value="FAD_PCMH"/>
    <property type="match status" value="1"/>
</dbReference>
<comment type="cofactor">
    <cofactor evidence="1">
        <name>FAD</name>
        <dbReference type="ChEBI" id="CHEBI:57692"/>
    </cofactor>
</comment>
<dbReference type="GO" id="GO:0004458">
    <property type="term" value="F:D-lactate dehydrogenase (cytochrome) activity"/>
    <property type="evidence" value="ECO:0007669"/>
    <property type="project" value="TreeGrafter"/>
</dbReference>
<evidence type="ECO:0000256" key="1">
    <source>
        <dbReference type="ARBA" id="ARBA00001974"/>
    </source>
</evidence>
<dbReference type="Gene3D" id="1.10.45.10">
    <property type="entry name" value="Vanillyl-alcohol Oxidase, Chain A, domain 4"/>
    <property type="match status" value="1"/>
</dbReference>
<dbReference type="GO" id="GO:0071949">
    <property type="term" value="F:FAD binding"/>
    <property type="evidence" value="ECO:0007669"/>
    <property type="project" value="InterPro"/>
</dbReference>
<dbReference type="InterPro" id="IPR016167">
    <property type="entry name" value="FAD-bd_PCMH_sub1"/>
</dbReference>
<evidence type="ECO:0000256" key="5">
    <source>
        <dbReference type="SAM" id="MobiDB-lite"/>
    </source>
</evidence>